<dbReference type="GO" id="GO:0003935">
    <property type="term" value="F:GTP cyclohydrolase II activity"/>
    <property type="evidence" value="ECO:0007669"/>
    <property type="project" value="TreeGrafter"/>
</dbReference>
<dbReference type="GO" id="GO:0008686">
    <property type="term" value="F:3,4-dihydroxy-2-butanone-4-phosphate synthase activity"/>
    <property type="evidence" value="ECO:0007669"/>
    <property type="project" value="UniProtKB-EC"/>
</dbReference>
<evidence type="ECO:0000256" key="1">
    <source>
        <dbReference type="ARBA" id="ARBA00000141"/>
    </source>
</evidence>
<evidence type="ECO:0000256" key="6">
    <source>
        <dbReference type="ARBA" id="ARBA00008976"/>
    </source>
</evidence>
<evidence type="ECO:0000256" key="5">
    <source>
        <dbReference type="ARBA" id="ARBA00005520"/>
    </source>
</evidence>
<keyword evidence="9 14" id="KW-0686">Riboflavin biosynthesis</keyword>
<reference evidence="15 16" key="1">
    <citation type="submission" date="2019-02" db="EMBL/GenBank/DDBJ databases">
        <title>Hansschlegelia quercus sp. nov., a novel methylotrophic bacterium from buds of oak (Quercus robur L.).</title>
        <authorList>
            <person name="Agafonova N.V."/>
            <person name="Kaparullina E.N."/>
            <person name="Grouzdev D.S."/>
            <person name="Doronina N.V."/>
        </authorList>
    </citation>
    <scope>NUCLEOTIDE SEQUENCE [LARGE SCALE GENOMIC DNA]</scope>
    <source>
        <strain evidence="15 16">Dub</strain>
    </source>
</reference>
<dbReference type="SUPFAM" id="SSF55821">
    <property type="entry name" value="YrdC/RibB"/>
    <property type="match status" value="1"/>
</dbReference>
<evidence type="ECO:0000256" key="12">
    <source>
        <dbReference type="ARBA" id="ARBA00023211"/>
    </source>
</evidence>
<evidence type="ECO:0000256" key="14">
    <source>
        <dbReference type="RuleBase" id="RU003843"/>
    </source>
</evidence>
<dbReference type="OrthoDB" id="9793111at2"/>
<dbReference type="Proteomes" id="UP000291613">
    <property type="component" value="Unassembled WGS sequence"/>
</dbReference>
<evidence type="ECO:0000256" key="11">
    <source>
        <dbReference type="ARBA" id="ARBA00022842"/>
    </source>
</evidence>
<comment type="function">
    <text evidence="3 14">Catalyzes the conversion of D-ribulose 5-phosphate to formate and 3,4-dihydroxy-2-butanone 4-phosphate.</text>
</comment>
<keyword evidence="16" id="KW-1185">Reference proteome</keyword>
<gene>
    <name evidence="15" type="primary">ribB</name>
    <name evidence="15" type="ORF">EYR15_07240</name>
</gene>
<dbReference type="InterPro" id="IPR017945">
    <property type="entry name" value="DHBP_synth_RibB-like_a/b_dom"/>
</dbReference>
<evidence type="ECO:0000256" key="2">
    <source>
        <dbReference type="ARBA" id="ARBA00001936"/>
    </source>
</evidence>
<evidence type="ECO:0000256" key="8">
    <source>
        <dbReference type="ARBA" id="ARBA00018836"/>
    </source>
</evidence>
<dbReference type="InterPro" id="IPR000422">
    <property type="entry name" value="DHBP_synthase_RibB"/>
</dbReference>
<keyword evidence="13 14" id="KW-0456">Lyase</keyword>
<evidence type="ECO:0000256" key="9">
    <source>
        <dbReference type="ARBA" id="ARBA00022619"/>
    </source>
</evidence>
<proteinExistence type="inferred from homology"/>
<dbReference type="EC" id="4.1.99.12" evidence="7 14"/>
<evidence type="ECO:0000256" key="4">
    <source>
        <dbReference type="ARBA" id="ARBA00004904"/>
    </source>
</evidence>
<accession>A0A4Q9GQN2</accession>
<comment type="subunit">
    <text evidence="14">Homodimer.</text>
</comment>
<dbReference type="FunFam" id="3.90.870.10:FF:000001">
    <property type="entry name" value="Riboflavin biosynthesis protein RibBA"/>
    <property type="match status" value="1"/>
</dbReference>
<comment type="cofactor">
    <cofactor evidence="2">
        <name>Mn(2+)</name>
        <dbReference type="ChEBI" id="CHEBI:29035"/>
    </cofactor>
</comment>
<dbReference type="PANTHER" id="PTHR21327:SF18">
    <property type="entry name" value="3,4-DIHYDROXY-2-BUTANONE 4-PHOSPHATE SYNTHASE"/>
    <property type="match status" value="1"/>
</dbReference>
<dbReference type="EMBL" id="SIUB01000003">
    <property type="protein sequence ID" value="TBN53997.1"/>
    <property type="molecule type" value="Genomic_DNA"/>
</dbReference>
<dbReference type="PANTHER" id="PTHR21327">
    <property type="entry name" value="GTP CYCLOHYDROLASE II-RELATED"/>
    <property type="match status" value="1"/>
</dbReference>
<dbReference type="GO" id="GO:0046872">
    <property type="term" value="F:metal ion binding"/>
    <property type="evidence" value="ECO:0007669"/>
    <property type="project" value="UniProtKB-KW"/>
</dbReference>
<dbReference type="GO" id="GO:0005829">
    <property type="term" value="C:cytosol"/>
    <property type="evidence" value="ECO:0007669"/>
    <property type="project" value="TreeGrafter"/>
</dbReference>
<comment type="similarity">
    <text evidence="14">Belongs to the DHBP synthase family.</text>
</comment>
<name>A0A4Q9GQN2_9HYPH</name>
<evidence type="ECO:0000256" key="13">
    <source>
        <dbReference type="ARBA" id="ARBA00023239"/>
    </source>
</evidence>
<comment type="similarity">
    <text evidence="5">In the N-terminal section; belongs to the DHBP synthase family.</text>
</comment>
<sequence length="196" mass="20670">MVVLIDDEDRENEGDLVVAAEFATPAVINFMATHARGLICLVLTPRRVEELGLRPMVEHNGCPRGTGFTVSVEAKEGVTTGISAFDRAHTIATVIDPAMGGADLVSPGHVFPLRAREGGLLERPGHTEAAVDVARLAGLSPAGVICEIMSADGHMARTPELVAFARRHGLRIGTVAALARYRVEGNTPYSLGPLSA</sequence>
<keyword evidence="12 14" id="KW-0464">Manganese</keyword>
<evidence type="ECO:0000313" key="15">
    <source>
        <dbReference type="EMBL" id="TBN53997.1"/>
    </source>
</evidence>
<evidence type="ECO:0000256" key="7">
    <source>
        <dbReference type="ARBA" id="ARBA00012153"/>
    </source>
</evidence>
<dbReference type="Gene3D" id="3.90.870.10">
    <property type="entry name" value="DHBP synthase"/>
    <property type="match status" value="1"/>
</dbReference>
<keyword evidence="11 14" id="KW-0460">Magnesium</keyword>
<comment type="cofactor">
    <cofactor evidence="14">
        <name>Mg(2+)</name>
        <dbReference type="ChEBI" id="CHEBI:18420"/>
    </cofactor>
    <cofactor evidence="14">
        <name>Mn(2+)</name>
        <dbReference type="ChEBI" id="CHEBI:29035"/>
    </cofactor>
    <text evidence="14">Binds 2 divalent metal cations per subunit. Magnesium or manganese.</text>
</comment>
<keyword evidence="10 14" id="KW-0479">Metal-binding</keyword>
<dbReference type="GO" id="GO:0009231">
    <property type="term" value="P:riboflavin biosynthetic process"/>
    <property type="evidence" value="ECO:0007669"/>
    <property type="project" value="UniProtKB-UniPathway"/>
</dbReference>
<evidence type="ECO:0000256" key="3">
    <source>
        <dbReference type="ARBA" id="ARBA00002284"/>
    </source>
</evidence>
<organism evidence="15 16">
    <name type="scientific">Hansschlegelia quercus</name>
    <dbReference type="NCBI Taxonomy" id="2528245"/>
    <lineage>
        <taxon>Bacteria</taxon>
        <taxon>Pseudomonadati</taxon>
        <taxon>Pseudomonadota</taxon>
        <taxon>Alphaproteobacteria</taxon>
        <taxon>Hyphomicrobiales</taxon>
        <taxon>Methylopilaceae</taxon>
        <taxon>Hansschlegelia</taxon>
    </lineage>
</organism>
<comment type="pathway">
    <text evidence="4 14">Cofactor biosynthesis; riboflavin biosynthesis; 2-hydroxy-3-oxobutyl phosphate from D-ribulose 5-phosphate: step 1/1.</text>
</comment>
<comment type="catalytic activity">
    <reaction evidence="1 14">
        <text>D-ribulose 5-phosphate = (2S)-2-hydroxy-3-oxobutyl phosphate + formate + H(+)</text>
        <dbReference type="Rhea" id="RHEA:18457"/>
        <dbReference type="ChEBI" id="CHEBI:15378"/>
        <dbReference type="ChEBI" id="CHEBI:15740"/>
        <dbReference type="ChEBI" id="CHEBI:58121"/>
        <dbReference type="ChEBI" id="CHEBI:58830"/>
        <dbReference type="EC" id="4.1.99.12"/>
    </reaction>
</comment>
<protein>
    <recommendedName>
        <fullName evidence="8 14">3,4-dihydroxy-2-butanone 4-phosphate synthase</fullName>
        <shortName evidence="14">DHBP synthase</shortName>
        <ecNumber evidence="7 14">4.1.99.12</ecNumber>
    </recommendedName>
</protein>
<comment type="similarity">
    <text evidence="6">In the C-terminal section; belongs to the GTP cyclohydrolase II family.</text>
</comment>
<evidence type="ECO:0000313" key="16">
    <source>
        <dbReference type="Proteomes" id="UP000291613"/>
    </source>
</evidence>
<comment type="caution">
    <text evidence="15">The sequence shown here is derived from an EMBL/GenBank/DDBJ whole genome shotgun (WGS) entry which is preliminary data.</text>
</comment>
<dbReference type="Pfam" id="PF00926">
    <property type="entry name" value="DHBP_synthase"/>
    <property type="match status" value="1"/>
</dbReference>
<dbReference type="NCBIfam" id="TIGR00506">
    <property type="entry name" value="ribB"/>
    <property type="match status" value="1"/>
</dbReference>
<dbReference type="UniPathway" id="UPA00275">
    <property type="reaction ID" value="UER00399"/>
</dbReference>
<evidence type="ECO:0000256" key="10">
    <source>
        <dbReference type="ARBA" id="ARBA00022723"/>
    </source>
</evidence>
<dbReference type="AlphaFoldDB" id="A0A4Q9GQN2"/>